<name>A0ABT8F9J0_9BACT</name>
<evidence type="ECO:0000313" key="2">
    <source>
        <dbReference type="Proteomes" id="UP001168552"/>
    </source>
</evidence>
<reference evidence="1" key="1">
    <citation type="submission" date="2023-06" db="EMBL/GenBank/DDBJ databases">
        <title>Cytophagales bacterium Strain LB-30, isolated from soil.</title>
        <authorList>
            <person name="Liu B."/>
        </authorList>
    </citation>
    <scope>NUCLEOTIDE SEQUENCE</scope>
    <source>
        <strain evidence="1">LB-30</strain>
    </source>
</reference>
<keyword evidence="2" id="KW-1185">Reference proteome</keyword>
<dbReference type="RefSeq" id="WP_320005639.1">
    <property type="nucleotide sequence ID" value="NZ_JAUHJS010000013.1"/>
</dbReference>
<comment type="caution">
    <text evidence="1">The sequence shown here is derived from an EMBL/GenBank/DDBJ whole genome shotgun (WGS) entry which is preliminary data.</text>
</comment>
<proteinExistence type="predicted"/>
<gene>
    <name evidence="1" type="ORF">QWY31_16445</name>
</gene>
<protein>
    <recommendedName>
        <fullName evidence="3">Phage protein</fullName>
    </recommendedName>
</protein>
<evidence type="ECO:0000313" key="1">
    <source>
        <dbReference type="EMBL" id="MDN4167102.1"/>
    </source>
</evidence>
<evidence type="ECO:0008006" key="3">
    <source>
        <dbReference type="Google" id="ProtNLM"/>
    </source>
</evidence>
<accession>A0ABT8F9J0</accession>
<dbReference type="Proteomes" id="UP001168552">
    <property type="component" value="Unassembled WGS sequence"/>
</dbReference>
<organism evidence="1 2">
    <name type="scientific">Shiella aurantiaca</name>
    <dbReference type="NCBI Taxonomy" id="3058365"/>
    <lineage>
        <taxon>Bacteria</taxon>
        <taxon>Pseudomonadati</taxon>
        <taxon>Bacteroidota</taxon>
        <taxon>Cytophagia</taxon>
        <taxon>Cytophagales</taxon>
        <taxon>Shiellaceae</taxon>
        <taxon>Shiella</taxon>
    </lineage>
</organism>
<dbReference type="EMBL" id="JAUHJS010000013">
    <property type="protein sequence ID" value="MDN4167102.1"/>
    <property type="molecule type" value="Genomic_DNA"/>
</dbReference>
<sequence>MTANFWIEKGWGDQVDNVTIDDIKIAIQETINMDDEHGAFWSGSYDNEYVMEIHKDLNLFFVMGDNPNDQMTKKLSSWIEVERLYQLFINSNYEQIKIELTENNG</sequence>